<dbReference type="EMBL" id="UINC01001714">
    <property type="protein sequence ID" value="SUZ87222.1"/>
    <property type="molecule type" value="Genomic_DNA"/>
</dbReference>
<gene>
    <name evidence="8" type="ORF">METZ01_LOCUS40076</name>
</gene>
<dbReference type="PANTHER" id="PTHR42752">
    <property type="entry name" value="IMIDAZOLONEPROPIONASE"/>
    <property type="match status" value="1"/>
</dbReference>
<evidence type="ECO:0000256" key="6">
    <source>
        <dbReference type="ARBA" id="ARBA00022833"/>
    </source>
</evidence>
<name>A0A381R6B1_9ZZZZ</name>
<reference evidence="8" key="1">
    <citation type="submission" date="2018-05" db="EMBL/GenBank/DDBJ databases">
        <authorList>
            <person name="Lanie J.A."/>
            <person name="Ng W.-L."/>
            <person name="Kazmierczak K.M."/>
            <person name="Andrzejewski T.M."/>
            <person name="Davidsen T.M."/>
            <person name="Wayne K.J."/>
            <person name="Tettelin H."/>
            <person name="Glass J.I."/>
            <person name="Rusch D."/>
            <person name="Podicherti R."/>
            <person name="Tsui H.-C.T."/>
            <person name="Winkler M.E."/>
        </authorList>
    </citation>
    <scope>NUCLEOTIDE SEQUENCE</scope>
</reference>
<evidence type="ECO:0000256" key="2">
    <source>
        <dbReference type="ARBA" id="ARBA00012864"/>
    </source>
</evidence>
<dbReference type="SUPFAM" id="SSF51338">
    <property type="entry name" value="Composite domain of metallo-dependent hydrolases"/>
    <property type="match status" value="1"/>
</dbReference>
<dbReference type="PANTHER" id="PTHR42752:SF1">
    <property type="entry name" value="IMIDAZOLONEPROPIONASE-RELATED"/>
    <property type="match status" value="1"/>
</dbReference>
<dbReference type="SUPFAM" id="SSF51556">
    <property type="entry name" value="Metallo-dependent hydrolases"/>
    <property type="match status" value="1"/>
</dbReference>
<sequence length="295" mass="32218">VERYQNSSLCIEDGKISSISDRNGDQIIDCGGKMVTAGFVDSHTHPVFYNKRDEEYRMRLAGATYEEIAEKGGGIISSVEGVRNASKEALVEKVMQRMDRFIAGGTTTIEAKSGYGLNTDSELKSLSVIDEVNQNHPIDMVPTFMGAHAFPKEFSNDHDAYIDLICNEMIPAVTDQGVAIFNDVFCEDKYFTVDQSRRILEAGREHGLKPRLHADEFVDSGAAVLAGEINAFSADHLMAVSEIGIRSIVDNDVVATLLPGTTFFLGKSNYAPARKLIDNNVTVALATDFNPGSSH</sequence>
<dbReference type="GO" id="GO:0019556">
    <property type="term" value="P:L-histidine catabolic process to glutamate and formamide"/>
    <property type="evidence" value="ECO:0007669"/>
    <property type="project" value="InterPro"/>
</dbReference>
<keyword evidence="7" id="KW-0408">Iron</keyword>
<dbReference type="NCBIfam" id="TIGR01224">
    <property type="entry name" value="hutI"/>
    <property type="match status" value="1"/>
</dbReference>
<evidence type="ECO:0000256" key="7">
    <source>
        <dbReference type="ARBA" id="ARBA00023004"/>
    </source>
</evidence>
<proteinExistence type="predicted"/>
<evidence type="ECO:0000313" key="8">
    <source>
        <dbReference type="EMBL" id="SUZ87222.1"/>
    </source>
</evidence>
<dbReference type="Gene3D" id="3.20.20.140">
    <property type="entry name" value="Metal-dependent hydrolases"/>
    <property type="match status" value="1"/>
</dbReference>
<dbReference type="GO" id="GO:0050480">
    <property type="term" value="F:imidazolonepropionase activity"/>
    <property type="evidence" value="ECO:0007669"/>
    <property type="project" value="UniProtKB-EC"/>
</dbReference>
<dbReference type="GO" id="GO:0005737">
    <property type="term" value="C:cytoplasm"/>
    <property type="evidence" value="ECO:0007669"/>
    <property type="project" value="InterPro"/>
</dbReference>
<protein>
    <recommendedName>
        <fullName evidence="2">imidazolonepropionase</fullName>
        <ecNumber evidence="2">3.5.2.7</ecNumber>
    </recommendedName>
</protein>
<evidence type="ECO:0000256" key="4">
    <source>
        <dbReference type="ARBA" id="ARBA00022801"/>
    </source>
</evidence>
<evidence type="ECO:0000256" key="1">
    <source>
        <dbReference type="ARBA" id="ARBA00005023"/>
    </source>
</evidence>
<feature type="non-terminal residue" evidence="8">
    <location>
        <position position="295"/>
    </location>
</feature>
<dbReference type="EC" id="3.5.2.7" evidence="2"/>
<dbReference type="InterPro" id="IPR005920">
    <property type="entry name" value="HutI"/>
</dbReference>
<organism evidence="8">
    <name type="scientific">marine metagenome</name>
    <dbReference type="NCBI Taxonomy" id="408172"/>
    <lineage>
        <taxon>unclassified sequences</taxon>
        <taxon>metagenomes</taxon>
        <taxon>ecological metagenomes</taxon>
    </lineage>
</organism>
<evidence type="ECO:0000256" key="5">
    <source>
        <dbReference type="ARBA" id="ARBA00022808"/>
    </source>
</evidence>
<keyword evidence="5" id="KW-0369">Histidine metabolism</keyword>
<keyword evidence="3" id="KW-0479">Metal-binding</keyword>
<keyword evidence="6" id="KW-0862">Zinc</keyword>
<dbReference type="AlphaFoldDB" id="A0A381R6B1"/>
<accession>A0A381R6B1</accession>
<feature type="non-terminal residue" evidence="8">
    <location>
        <position position="1"/>
    </location>
</feature>
<keyword evidence="4" id="KW-0378">Hydrolase</keyword>
<dbReference type="InterPro" id="IPR011059">
    <property type="entry name" value="Metal-dep_hydrolase_composite"/>
</dbReference>
<dbReference type="InterPro" id="IPR032466">
    <property type="entry name" value="Metal_Hydrolase"/>
</dbReference>
<evidence type="ECO:0000256" key="3">
    <source>
        <dbReference type="ARBA" id="ARBA00022723"/>
    </source>
</evidence>
<dbReference type="GO" id="GO:0046872">
    <property type="term" value="F:metal ion binding"/>
    <property type="evidence" value="ECO:0007669"/>
    <property type="project" value="UniProtKB-KW"/>
</dbReference>
<comment type="pathway">
    <text evidence="1">Amino-acid degradation.</text>
</comment>